<proteinExistence type="predicted"/>
<keyword evidence="3" id="KW-1185">Reference proteome</keyword>
<dbReference type="OrthoDB" id="5600060at2759"/>
<gene>
    <name evidence="2" type="ORF">CMV_023553</name>
</gene>
<evidence type="ECO:0000313" key="3">
    <source>
        <dbReference type="Proteomes" id="UP000737018"/>
    </source>
</evidence>
<keyword evidence="1" id="KW-0472">Membrane</keyword>
<name>A0A8J4QHC5_9ROSI</name>
<dbReference type="SUPFAM" id="SSF56281">
    <property type="entry name" value="Metallo-hydrolase/oxidoreductase"/>
    <property type="match status" value="1"/>
</dbReference>
<keyword evidence="1" id="KW-1133">Transmembrane helix</keyword>
<dbReference type="EMBL" id="JRKL02005305">
    <property type="protein sequence ID" value="KAF3950733.1"/>
    <property type="molecule type" value="Genomic_DNA"/>
</dbReference>
<dbReference type="AlphaFoldDB" id="A0A8J4QHC5"/>
<reference evidence="2" key="1">
    <citation type="submission" date="2020-03" db="EMBL/GenBank/DDBJ databases">
        <title>Castanea mollissima Vanexum genome sequencing.</title>
        <authorList>
            <person name="Staton M."/>
        </authorList>
    </citation>
    <scope>NUCLEOTIDE SEQUENCE</scope>
    <source>
        <tissue evidence="2">Leaf</tissue>
    </source>
</reference>
<protein>
    <submittedName>
        <fullName evidence="2">Uncharacterized protein</fullName>
    </submittedName>
</protein>
<evidence type="ECO:0000256" key="1">
    <source>
        <dbReference type="SAM" id="Phobius"/>
    </source>
</evidence>
<accession>A0A8J4QHC5</accession>
<keyword evidence="1" id="KW-0812">Transmembrane</keyword>
<dbReference type="Proteomes" id="UP000737018">
    <property type="component" value="Unassembled WGS sequence"/>
</dbReference>
<feature type="non-terminal residue" evidence="2">
    <location>
        <position position="123"/>
    </location>
</feature>
<dbReference type="InterPro" id="IPR036866">
    <property type="entry name" value="RibonucZ/Hydroxyglut_hydro"/>
</dbReference>
<comment type="caution">
    <text evidence="2">The sequence shown here is derived from an EMBL/GenBank/DDBJ whole genome shotgun (WGS) entry which is preliminary data.</text>
</comment>
<feature type="transmembrane region" description="Helical" evidence="1">
    <location>
        <begin position="54"/>
        <end position="76"/>
    </location>
</feature>
<evidence type="ECO:0000313" key="2">
    <source>
        <dbReference type="EMBL" id="KAF3950733.1"/>
    </source>
</evidence>
<organism evidence="2 3">
    <name type="scientific">Castanea mollissima</name>
    <name type="common">Chinese chestnut</name>
    <dbReference type="NCBI Taxonomy" id="60419"/>
    <lineage>
        <taxon>Eukaryota</taxon>
        <taxon>Viridiplantae</taxon>
        <taxon>Streptophyta</taxon>
        <taxon>Embryophyta</taxon>
        <taxon>Tracheophyta</taxon>
        <taxon>Spermatophyta</taxon>
        <taxon>Magnoliopsida</taxon>
        <taxon>eudicotyledons</taxon>
        <taxon>Gunneridae</taxon>
        <taxon>Pentapetalae</taxon>
        <taxon>rosids</taxon>
        <taxon>fabids</taxon>
        <taxon>Fagales</taxon>
        <taxon>Fagaceae</taxon>
        <taxon>Castanea</taxon>
    </lineage>
</organism>
<sequence length="123" mass="13978">TCLSRGGDFHFPPCHILNVCGFRILFDCPMDLSALPIFSSVPTGFDAECLGTKLLITCTCGMCLLLILLQFSMCFFQLVWQIQVMTTKSVTDKERAMMLDIVWLYACWQLGLISNGQKWKQLR</sequence>